<feature type="domain" description="Tryptophan synthase beta chain-like PALP" evidence="4">
    <location>
        <begin position="76"/>
        <end position="379"/>
    </location>
</feature>
<comment type="caution">
    <text evidence="5">The sequence shown here is derived from an EMBL/GenBank/DDBJ whole genome shotgun (WGS) entry which is preliminary data.</text>
</comment>
<keyword evidence="3" id="KW-0456">Lyase</keyword>
<dbReference type="InterPro" id="IPR050147">
    <property type="entry name" value="Ser/Thr_Dehydratase"/>
</dbReference>
<keyword evidence="2" id="KW-0663">Pyridoxal phosphate</keyword>
<dbReference type="GO" id="GO:0006567">
    <property type="term" value="P:L-threonine catabolic process"/>
    <property type="evidence" value="ECO:0007669"/>
    <property type="project" value="TreeGrafter"/>
</dbReference>
<evidence type="ECO:0000313" key="5">
    <source>
        <dbReference type="EMBL" id="PRX70218.1"/>
    </source>
</evidence>
<dbReference type="InterPro" id="IPR001926">
    <property type="entry name" value="TrpB-like_PALP"/>
</dbReference>
<comment type="cofactor">
    <cofactor evidence="1">
        <name>pyridoxal 5'-phosphate</name>
        <dbReference type="ChEBI" id="CHEBI:597326"/>
    </cofactor>
</comment>
<gene>
    <name evidence="5" type="ORF">B0I32_101306</name>
</gene>
<evidence type="ECO:0000256" key="1">
    <source>
        <dbReference type="ARBA" id="ARBA00001933"/>
    </source>
</evidence>
<dbReference type="Proteomes" id="UP000238312">
    <property type="component" value="Unassembled WGS sequence"/>
</dbReference>
<dbReference type="EMBL" id="PVNG01000001">
    <property type="protein sequence ID" value="PRX70218.1"/>
    <property type="molecule type" value="Genomic_DNA"/>
</dbReference>
<dbReference type="InterPro" id="IPR036052">
    <property type="entry name" value="TrpB-like_PALP_sf"/>
</dbReference>
<dbReference type="Gene3D" id="3.40.50.1100">
    <property type="match status" value="2"/>
</dbReference>
<dbReference type="SUPFAM" id="SSF53686">
    <property type="entry name" value="Tryptophan synthase beta subunit-like PLP-dependent enzymes"/>
    <property type="match status" value="1"/>
</dbReference>
<name>A0A2T0NB25_9ACTN</name>
<dbReference type="PANTHER" id="PTHR48078">
    <property type="entry name" value="THREONINE DEHYDRATASE, MITOCHONDRIAL-RELATED"/>
    <property type="match status" value="1"/>
</dbReference>
<keyword evidence="6" id="KW-1185">Reference proteome</keyword>
<sequence>MNLATHYTCDDCHATFSLDKPALLCEACGGLLEIGYDLGSADARRITDRAAARRDLGLWRWADLLPLPRGAEPLHLGEGDTPLMPTRRLGRHVGLPNLLIKNDTLMPTGSFKDRGFSVAVGFARALDVKQAFTYSSGNAGASFAAYAARAGIEATVLVEDVANESKIAAISLTGARVLRLRYRSSLEIFAGVSALSEAGFYCFVNFINPVRHEGMKTYAYEICEALGWRAPDVMVHPVGTGGGLYGAWKGFRELRALGLIDRLPKMVGVQPAASAPLVRAFAEGKTAAGRHGDANKTVAQSIAGDAPIQGGSRVLRAVYESGGRVVAVDDNDLFEAMRLLGEEGVSAEPSAAASTAALLRARAQGWVSESDTVVSVVTGGALKQPSALAQAARPPAGTVQADPAELLRIFREDLV</sequence>
<dbReference type="RefSeq" id="WP_106234254.1">
    <property type="nucleotide sequence ID" value="NZ_PVNG01000001.1"/>
</dbReference>
<evidence type="ECO:0000256" key="3">
    <source>
        <dbReference type="ARBA" id="ARBA00023239"/>
    </source>
</evidence>
<dbReference type="PANTHER" id="PTHR48078:SF6">
    <property type="entry name" value="L-THREONINE DEHYDRATASE CATABOLIC TDCB"/>
    <property type="match status" value="1"/>
</dbReference>
<evidence type="ECO:0000259" key="4">
    <source>
        <dbReference type="Pfam" id="PF00291"/>
    </source>
</evidence>
<accession>A0A2T0NB25</accession>
<dbReference type="NCBIfam" id="NF006050">
    <property type="entry name" value="PRK08197.1"/>
    <property type="match status" value="1"/>
</dbReference>
<dbReference type="GO" id="GO:0006565">
    <property type="term" value="P:L-serine catabolic process"/>
    <property type="evidence" value="ECO:0007669"/>
    <property type="project" value="TreeGrafter"/>
</dbReference>
<dbReference type="OrthoDB" id="9778118at2"/>
<evidence type="ECO:0000256" key="2">
    <source>
        <dbReference type="ARBA" id="ARBA00022898"/>
    </source>
</evidence>
<evidence type="ECO:0000313" key="6">
    <source>
        <dbReference type="Proteomes" id="UP000238312"/>
    </source>
</evidence>
<proteinExistence type="predicted"/>
<dbReference type="GO" id="GO:0003941">
    <property type="term" value="F:L-serine ammonia-lyase activity"/>
    <property type="evidence" value="ECO:0007669"/>
    <property type="project" value="TreeGrafter"/>
</dbReference>
<dbReference type="AlphaFoldDB" id="A0A2T0NB25"/>
<dbReference type="GO" id="GO:0009097">
    <property type="term" value="P:isoleucine biosynthetic process"/>
    <property type="evidence" value="ECO:0007669"/>
    <property type="project" value="TreeGrafter"/>
</dbReference>
<organism evidence="5 6">
    <name type="scientific">Nonomuraea fuscirosea</name>
    <dbReference type="NCBI Taxonomy" id="1291556"/>
    <lineage>
        <taxon>Bacteria</taxon>
        <taxon>Bacillati</taxon>
        <taxon>Actinomycetota</taxon>
        <taxon>Actinomycetes</taxon>
        <taxon>Streptosporangiales</taxon>
        <taxon>Streptosporangiaceae</taxon>
        <taxon>Nonomuraea</taxon>
    </lineage>
</organism>
<dbReference type="GO" id="GO:0004794">
    <property type="term" value="F:threonine deaminase activity"/>
    <property type="evidence" value="ECO:0007669"/>
    <property type="project" value="TreeGrafter"/>
</dbReference>
<protein>
    <submittedName>
        <fullName evidence="5">Threonine synthase</fullName>
    </submittedName>
</protein>
<reference evidence="5 6" key="1">
    <citation type="submission" date="2018-03" db="EMBL/GenBank/DDBJ databases">
        <title>Genomic Encyclopedia of Type Strains, Phase III (KMG-III): the genomes of soil and plant-associated and newly described type strains.</title>
        <authorList>
            <person name="Whitman W."/>
        </authorList>
    </citation>
    <scope>NUCLEOTIDE SEQUENCE [LARGE SCALE GENOMIC DNA]</scope>
    <source>
        <strain evidence="5 6">CGMCC 4.7104</strain>
    </source>
</reference>
<dbReference type="Pfam" id="PF00291">
    <property type="entry name" value="PALP"/>
    <property type="match status" value="1"/>
</dbReference>